<keyword evidence="2" id="KW-1185">Reference proteome</keyword>
<dbReference type="Proteomes" id="UP000798662">
    <property type="component" value="Chromosome 1"/>
</dbReference>
<accession>A0ACC3BJD8</accession>
<evidence type="ECO:0000313" key="1">
    <source>
        <dbReference type="EMBL" id="KAK1858023.1"/>
    </source>
</evidence>
<sequence>MAGDGSPAAAGGLPAAAVAVTDSDAAEDGGLDNLLRQLEADESLRAFVAADFSPAAHVGDAVRSGAVAASLAASEAAAARLSATVRAEVVRRKEALLTEVAAVGALEGEVSTLAAGVGSLSAASAGLASGLAAPHVPLREAAAKLGHLHEAAHLLRLVVRVRRAVDRLTDARLMPSAGGVGGGRRDGTGKGAGGTSSGVDTVTAAASAPADSASGDQLVAAADAIHELDEMLSSVDGPSLSQLAAVRPDLPAVRAAGAALRGTLTSTLAAALDGRDGAAAAVALSGWHALGGLRPAVAAQQSRLVADVSAAVVRGLTPPPSSVRPMVGGIGAPASGGVQQLLPTAREVWAAVDTMMERIAELAATAVLLQVTLMKTYDAGGGGGASYAPLLVSSLPPLPALPRSWGESAGRGQPATPLPPLPPPPASLSVSMVDAIAARLAGAVATLAAASPRTAAGVRYATLVADYPRLAVALATAADRVDAAARGATARFVPVAAVPPPSLGGGVAAAAAAAAASAAATALPSRRVVVARLTAAVRAVGERHVATSLERVTAPLRGMFDDDARPPVGAGMGSPGGGDASVAAAAGGARHRGGGSPSGRLPDEADAAAFAGVLAAELAATWEGGESLRTTAVANVLRALRLFTARAEATAAVSASMVGDGSGAADTVLPVSALSGWRMAPLYNALVTVATAAERGLGRLDRGPAPAAGPGATLVPALAVEAAAMRSLATSLIDRLFARVTPSIAGVLSDVHDEPWAHGADGGAAAPGGRPPRESAYVADVARRLRVFHAGIVVRVARSPALAAAVARLAAAVLSTWVVHVSCLPGPVSPAGRAYLAADAAALAAAVDGIAAVDSLDAVSTAAGVGGLAFPASSAFAAARSAVDVDDVAATVANDEAVAALGGALDGLPPSAAARVLLFRAPAGGAGGPLPATSKLLIPPRRVRAGDGAAYARQLLATGACGGNAMAVVDDADADGCGDGGAAEVAGDPAWAEVAAGLAAHEAAVTVANEPPAAEAALVRSLTPTLLRQWRERQRESKGKGDADW</sequence>
<dbReference type="EMBL" id="CM020618">
    <property type="protein sequence ID" value="KAK1858023.1"/>
    <property type="molecule type" value="Genomic_DNA"/>
</dbReference>
<reference evidence="1" key="1">
    <citation type="submission" date="2019-11" db="EMBL/GenBank/DDBJ databases">
        <title>Nori genome reveals adaptations in red seaweeds to the harsh intertidal environment.</title>
        <authorList>
            <person name="Wang D."/>
            <person name="Mao Y."/>
        </authorList>
    </citation>
    <scope>NUCLEOTIDE SEQUENCE</scope>
    <source>
        <tissue evidence="1">Gametophyte</tissue>
    </source>
</reference>
<gene>
    <name evidence="1" type="ORF">I4F81_000637</name>
</gene>
<proteinExistence type="predicted"/>
<comment type="caution">
    <text evidence="1">The sequence shown here is derived from an EMBL/GenBank/DDBJ whole genome shotgun (WGS) entry which is preliminary data.</text>
</comment>
<protein>
    <submittedName>
        <fullName evidence="1">Uncharacterized protein</fullName>
    </submittedName>
</protein>
<organism evidence="1 2">
    <name type="scientific">Pyropia yezoensis</name>
    <name type="common">Susabi-nori</name>
    <name type="synonym">Porphyra yezoensis</name>
    <dbReference type="NCBI Taxonomy" id="2788"/>
    <lineage>
        <taxon>Eukaryota</taxon>
        <taxon>Rhodophyta</taxon>
        <taxon>Bangiophyceae</taxon>
        <taxon>Bangiales</taxon>
        <taxon>Bangiaceae</taxon>
        <taxon>Pyropia</taxon>
    </lineage>
</organism>
<evidence type="ECO:0000313" key="2">
    <source>
        <dbReference type="Proteomes" id="UP000798662"/>
    </source>
</evidence>
<name>A0ACC3BJD8_PYRYE</name>